<keyword evidence="2" id="KW-1185">Reference proteome</keyword>
<sequence>MPNLNDFKPAQIVCLECNLTRLYGEVIQVIPERRMCWVRPTILAVFAEIDTLTQLYDLRQTSDLLWSLDFFRPALDTEVIPLFSRLNAPDFPPPSPQVVRQQLHAFMDRVWQADRTES</sequence>
<dbReference type="AlphaFoldDB" id="A0A8J7DXD9"/>
<evidence type="ECO:0000313" key="1">
    <source>
        <dbReference type="EMBL" id="MBE9117001.1"/>
    </source>
</evidence>
<protein>
    <submittedName>
        <fullName evidence="1">Uncharacterized protein</fullName>
    </submittedName>
</protein>
<evidence type="ECO:0000313" key="2">
    <source>
        <dbReference type="Proteomes" id="UP000654482"/>
    </source>
</evidence>
<name>A0A8J7DXD9_9CYAN</name>
<gene>
    <name evidence="1" type="ORF">IQ249_13940</name>
</gene>
<accession>A0A8J7DXD9</accession>
<dbReference type="EMBL" id="JADEWZ010000019">
    <property type="protein sequence ID" value="MBE9117001.1"/>
    <property type="molecule type" value="Genomic_DNA"/>
</dbReference>
<organism evidence="1 2">
    <name type="scientific">Lusitaniella coriacea LEGE 07157</name>
    <dbReference type="NCBI Taxonomy" id="945747"/>
    <lineage>
        <taxon>Bacteria</taxon>
        <taxon>Bacillati</taxon>
        <taxon>Cyanobacteriota</taxon>
        <taxon>Cyanophyceae</taxon>
        <taxon>Spirulinales</taxon>
        <taxon>Lusitaniellaceae</taxon>
        <taxon>Lusitaniella</taxon>
    </lineage>
</organism>
<comment type="caution">
    <text evidence="1">The sequence shown here is derived from an EMBL/GenBank/DDBJ whole genome shotgun (WGS) entry which is preliminary data.</text>
</comment>
<reference evidence="1" key="1">
    <citation type="submission" date="2020-10" db="EMBL/GenBank/DDBJ databases">
        <authorList>
            <person name="Castelo-Branco R."/>
            <person name="Eusebio N."/>
            <person name="Adriana R."/>
            <person name="Vieira A."/>
            <person name="Brugerolle De Fraissinette N."/>
            <person name="Rezende De Castro R."/>
            <person name="Schneider M.P."/>
            <person name="Vasconcelos V."/>
            <person name="Leao P.N."/>
        </authorList>
    </citation>
    <scope>NUCLEOTIDE SEQUENCE</scope>
    <source>
        <strain evidence="1">LEGE 07157</strain>
    </source>
</reference>
<dbReference type="Proteomes" id="UP000654482">
    <property type="component" value="Unassembled WGS sequence"/>
</dbReference>
<proteinExistence type="predicted"/>